<accession>A0A7W9BK52</accession>
<feature type="domain" description="SHOCT" evidence="2">
    <location>
        <begin position="253"/>
        <end position="280"/>
    </location>
</feature>
<evidence type="ECO:0000256" key="1">
    <source>
        <dbReference type="SAM" id="MobiDB-lite"/>
    </source>
</evidence>
<protein>
    <recommendedName>
        <fullName evidence="2">SHOCT domain-containing protein</fullName>
    </recommendedName>
</protein>
<name>A0A7W9BK52_9RHOB</name>
<dbReference type="InterPro" id="IPR018649">
    <property type="entry name" value="SHOCT"/>
</dbReference>
<proteinExistence type="predicted"/>
<feature type="compositionally biased region" description="Low complexity" evidence="1">
    <location>
        <begin position="112"/>
        <end position="139"/>
    </location>
</feature>
<feature type="region of interest" description="Disordered" evidence="1">
    <location>
        <begin position="96"/>
        <end position="139"/>
    </location>
</feature>
<dbReference type="Pfam" id="PF09851">
    <property type="entry name" value="SHOCT"/>
    <property type="match status" value="1"/>
</dbReference>
<sequence>MSTLTQYGTGVLSDLSQRYGVSQDAVRCLMDAVSRGGGTQAQFSHSEIGGMGQWSSGGMTMVGDMFNTGLQAFVSNLCGEISNAYFNGPFYAPLPKPQGSWQGQSQGGQSQGGPSMQMSGGSFGSWWPDELGSPSSSGSQNNLSYAIFPNTRRLAVNLNGAVTVYDTGDHMIGGVGQQQSGDASWTFTSQFGTVYLNQLPVVTGAGQSQPQAQPDPINDPVPDVPVMKQAAPDFAPQTTTASQGMIHADDVFAALEKLGSLHEMGILNSDEFQTKKAELLARL</sequence>
<dbReference type="RefSeq" id="WP_183527924.1">
    <property type="nucleotide sequence ID" value="NZ_JACIJM010000004.1"/>
</dbReference>
<organism evidence="3 4">
    <name type="scientific">Yoonia ponticola</name>
    <dbReference type="NCBI Taxonomy" id="1524255"/>
    <lineage>
        <taxon>Bacteria</taxon>
        <taxon>Pseudomonadati</taxon>
        <taxon>Pseudomonadota</taxon>
        <taxon>Alphaproteobacteria</taxon>
        <taxon>Rhodobacterales</taxon>
        <taxon>Paracoccaceae</taxon>
        <taxon>Yoonia</taxon>
    </lineage>
</organism>
<evidence type="ECO:0000313" key="3">
    <source>
        <dbReference type="EMBL" id="MBB5722038.1"/>
    </source>
</evidence>
<dbReference type="Proteomes" id="UP000535415">
    <property type="component" value="Unassembled WGS sequence"/>
</dbReference>
<evidence type="ECO:0000259" key="2">
    <source>
        <dbReference type="Pfam" id="PF09851"/>
    </source>
</evidence>
<dbReference type="EMBL" id="JACIJM010000004">
    <property type="protein sequence ID" value="MBB5722038.1"/>
    <property type="molecule type" value="Genomic_DNA"/>
</dbReference>
<comment type="caution">
    <text evidence="3">The sequence shown here is derived from an EMBL/GenBank/DDBJ whole genome shotgun (WGS) entry which is preliminary data.</text>
</comment>
<evidence type="ECO:0000313" key="4">
    <source>
        <dbReference type="Proteomes" id="UP000535415"/>
    </source>
</evidence>
<dbReference type="AlphaFoldDB" id="A0A7W9BK52"/>
<reference evidence="3 4" key="1">
    <citation type="submission" date="2020-08" db="EMBL/GenBank/DDBJ databases">
        <title>Genomic Encyclopedia of Type Strains, Phase IV (KMG-IV): sequencing the most valuable type-strain genomes for metagenomic binning, comparative biology and taxonomic classification.</title>
        <authorList>
            <person name="Goeker M."/>
        </authorList>
    </citation>
    <scope>NUCLEOTIDE SEQUENCE [LARGE SCALE GENOMIC DNA]</scope>
    <source>
        <strain evidence="3 4">DSM 101064</strain>
    </source>
</reference>
<gene>
    <name evidence="3" type="ORF">FHS72_001662</name>
</gene>
<keyword evidence="4" id="KW-1185">Reference proteome</keyword>